<dbReference type="GO" id="GO:0047355">
    <property type="term" value="F:CDP-glycerol glycerophosphotransferase activity"/>
    <property type="evidence" value="ECO:0007669"/>
    <property type="project" value="InterPro"/>
</dbReference>
<evidence type="ECO:0000313" key="1">
    <source>
        <dbReference type="EMBL" id="MBO1919973.1"/>
    </source>
</evidence>
<protein>
    <submittedName>
        <fullName evidence="1">CDP-glycerol glycerophosphotransferase family protein</fullName>
    </submittedName>
</protein>
<gene>
    <name evidence="1" type="ORF">J4710_07880</name>
</gene>
<accession>A0A939SPZ0</accession>
<dbReference type="InterPro" id="IPR043149">
    <property type="entry name" value="TagF_N"/>
</dbReference>
<dbReference type="GO" id="GO:0016020">
    <property type="term" value="C:membrane"/>
    <property type="evidence" value="ECO:0007669"/>
    <property type="project" value="InterPro"/>
</dbReference>
<dbReference type="InterPro" id="IPR007554">
    <property type="entry name" value="Glycerophosphate_synth"/>
</dbReference>
<dbReference type="EMBL" id="JAGETT010000048">
    <property type="protein sequence ID" value="MBO1919973.1"/>
    <property type="molecule type" value="Genomic_DNA"/>
</dbReference>
<name>A0A939SPZ0_STAXY</name>
<reference evidence="1" key="1">
    <citation type="submission" date="2021-03" db="EMBL/GenBank/DDBJ databases">
        <title>Molecular epidemiology and mechanisms of colistin and carbapenem resistance in Enterobacteriaceae from clinical isolates, the environment and porcine samples in Pretoria, South Africa.</title>
        <authorList>
            <person name="Bogoshi D."/>
            <person name="Mbelle N.M."/>
            <person name="Naidoo V."/>
            <person name="Osei Sekyere J."/>
        </authorList>
    </citation>
    <scope>NUCLEOTIDE SEQUENCE</scope>
    <source>
        <strain evidence="1">ESB009</strain>
    </source>
</reference>
<proteinExistence type="predicted"/>
<sequence>MTQHFILFSKRREQKYFKYNGTPLKYMGKHMENVIDVANVQRNFYMADKIIVSNEHTKDILIETHNLKNVYSGKIVVAPSPRNSIFFTELRKIRQELDLENKKLFAICLLEGSIGKVKNQRM</sequence>
<dbReference type="AlphaFoldDB" id="A0A939SPZ0"/>
<dbReference type="Gene3D" id="3.40.50.11820">
    <property type="match status" value="1"/>
</dbReference>
<dbReference type="Pfam" id="PF04464">
    <property type="entry name" value="Glyphos_transf"/>
    <property type="match status" value="1"/>
</dbReference>
<organism evidence="1">
    <name type="scientific">Staphylococcus xylosus</name>
    <dbReference type="NCBI Taxonomy" id="1288"/>
    <lineage>
        <taxon>Bacteria</taxon>
        <taxon>Bacillati</taxon>
        <taxon>Bacillota</taxon>
        <taxon>Bacilli</taxon>
        <taxon>Bacillales</taxon>
        <taxon>Staphylococcaceae</taxon>
        <taxon>Staphylococcus</taxon>
    </lineage>
</organism>
<comment type="caution">
    <text evidence="1">The sequence shown here is derived from an EMBL/GenBank/DDBJ whole genome shotgun (WGS) entry which is preliminary data.</text>
</comment>